<dbReference type="Pfam" id="PF08240">
    <property type="entry name" value="ADH_N"/>
    <property type="match status" value="1"/>
</dbReference>
<evidence type="ECO:0000313" key="4">
    <source>
        <dbReference type="EMBL" id="KAK2554804.1"/>
    </source>
</evidence>
<feature type="compositionally biased region" description="Basic and acidic residues" evidence="2">
    <location>
        <begin position="392"/>
        <end position="402"/>
    </location>
</feature>
<dbReference type="CDD" id="cd08275">
    <property type="entry name" value="MDR3"/>
    <property type="match status" value="1"/>
</dbReference>
<evidence type="ECO:0000256" key="2">
    <source>
        <dbReference type="SAM" id="MobiDB-lite"/>
    </source>
</evidence>
<dbReference type="InterPro" id="IPR020843">
    <property type="entry name" value="ER"/>
</dbReference>
<feature type="region of interest" description="Disordered" evidence="2">
    <location>
        <begin position="1"/>
        <end position="40"/>
    </location>
</feature>
<dbReference type="SUPFAM" id="SSF51735">
    <property type="entry name" value="NAD(P)-binding Rossmann-fold domains"/>
    <property type="match status" value="1"/>
</dbReference>
<dbReference type="InterPro" id="IPR013154">
    <property type="entry name" value="ADH-like_N"/>
</dbReference>
<feature type="compositionally biased region" description="Low complexity" evidence="2">
    <location>
        <begin position="403"/>
        <end position="418"/>
    </location>
</feature>
<keyword evidence="5" id="KW-1185">Reference proteome</keyword>
<accession>A0AAD9Q4X8</accession>
<dbReference type="InterPro" id="IPR011032">
    <property type="entry name" value="GroES-like_sf"/>
</dbReference>
<name>A0AAD9Q4X8_ACRCE</name>
<dbReference type="Gene3D" id="3.90.180.10">
    <property type="entry name" value="Medium-chain alcohol dehydrogenases, catalytic domain"/>
    <property type="match status" value="1"/>
</dbReference>
<dbReference type="PANTHER" id="PTHR44054">
    <property type="entry name" value="SYNAPTIC VESICLE MEMBRANE PROTEIN VAT-1 HOMOLOG-LIKE"/>
    <property type="match status" value="1"/>
</dbReference>
<feature type="region of interest" description="Disordered" evidence="2">
    <location>
        <begin position="385"/>
        <end position="508"/>
    </location>
</feature>
<dbReference type="SUPFAM" id="SSF50129">
    <property type="entry name" value="GroES-like"/>
    <property type="match status" value="1"/>
</dbReference>
<dbReference type="InterPro" id="IPR036291">
    <property type="entry name" value="NAD(P)-bd_dom_sf"/>
</dbReference>
<feature type="domain" description="Enoyl reductase (ER)" evidence="3">
    <location>
        <begin position="49"/>
        <end position="388"/>
    </location>
</feature>
<evidence type="ECO:0000313" key="5">
    <source>
        <dbReference type="Proteomes" id="UP001249851"/>
    </source>
</evidence>
<dbReference type="Proteomes" id="UP001249851">
    <property type="component" value="Unassembled WGS sequence"/>
</dbReference>
<dbReference type="Gene3D" id="3.40.50.720">
    <property type="entry name" value="NAD(P)-binding Rossmann-like Domain"/>
    <property type="match status" value="1"/>
</dbReference>
<dbReference type="EMBL" id="JARQWQ010000067">
    <property type="protein sequence ID" value="KAK2554804.1"/>
    <property type="molecule type" value="Genomic_DNA"/>
</dbReference>
<feature type="compositionally biased region" description="Basic and acidic residues" evidence="2">
    <location>
        <begin position="419"/>
        <end position="508"/>
    </location>
</feature>
<evidence type="ECO:0000256" key="1">
    <source>
        <dbReference type="ARBA" id="ARBA00023002"/>
    </source>
</evidence>
<comment type="caution">
    <text evidence="4">The sequence shown here is derived from an EMBL/GenBank/DDBJ whole genome shotgun (WGS) entry which is preliminary data.</text>
</comment>
<keyword evidence="1" id="KW-0560">Oxidoreductase</keyword>
<sequence>MEKGEHKEEPAAQTEGEVKSGEKEEDKKEEPKKAQEEEKIRSIVLTGYGGYSKVQIQKSRKPQPTDGRVVIRVHACGLNFAQIIQRQGIYPSPKKPPFVMGMECAGTVEELGENVTELEVGTRVVCLMYNGAWSEYVSVPVDDCFPLPESMSFEDAAALPVNYLTAYFMLFHCANLGRRKSVLIHMAAGGVGIAATQLCKTVEGVTLFGTASSSKHETITANGINHAIDYRTEDYIQAVKKYAFPILEVSFNKKRICPEGVDIVLDSLGGSDTKKGFNLLKHLGIIVIFGNASSVSESKGLFSSTKNWFQGVTFNPMQLFKESKSVCGFDLKEIGNFPELKKEAMTDLFKLYREGKIKPHIDHVFAFEEVGKAMKKMHERKNVGKIILSPMKEPEPEPEPKPKVASSKTAGSKTAAEAEVPKEGEAEAKTEETETKPEKEDDKKEEAKVEAKEESKEEAKEESKEELKEEPKDEAKEEAKEEPKEEAKAEEKKETEEAKPDEKEEAAS</sequence>
<protein>
    <submittedName>
        <fullName evidence="4">Synaptic vesicle membrane protein VAT-1-like protein</fullName>
    </submittedName>
</protein>
<dbReference type="PANTHER" id="PTHR44054:SF1">
    <property type="entry name" value="SYNAPTIC VESICLE MEMBRANE PROTEIN VAT-1 HOMOLOG"/>
    <property type="match status" value="1"/>
</dbReference>
<reference evidence="4" key="2">
    <citation type="journal article" date="2023" name="Science">
        <title>Genomic signatures of disease resistance in endangered staghorn corals.</title>
        <authorList>
            <person name="Vollmer S.V."/>
            <person name="Selwyn J.D."/>
            <person name="Despard B.A."/>
            <person name="Roesel C.L."/>
        </authorList>
    </citation>
    <scope>NUCLEOTIDE SEQUENCE</scope>
    <source>
        <strain evidence="4">K2</strain>
    </source>
</reference>
<reference evidence="4" key="1">
    <citation type="journal article" date="2023" name="G3 (Bethesda)">
        <title>Whole genome assembly and annotation of the endangered Caribbean coral Acropora cervicornis.</title>
        <authorList>
            <person name="Selwyn J.D."/>
            <person name="Vollmer S.V."/>
        </authorList>
    </citation>
    <scope>NUCLEOTIDE SEQUENCE</scope>
    <source>
        <strain evidence="4">K2</strain>
    </source>
</reference>
<dbReference type="AlphaFoldDB" id="A0AAD9Q4X8"/>
<dbReference type="SMART" id="SM00829">
    <property type="entry name" value="PKS_ER"/>
    <property type="match status" value="1"/>
</dbReference>
<dbReference type="GO" id="GO:0016491">
    <property type="term" value="F:oxidoreductase activity"/>
    <property type="evidence" value="ECO:0007669"/>
    <property type="project" value="UniProtKB-KW"/>
</dbReference>
<proteinExistence type="predicted"/>
<organism evidence="4 5">
    <name type="scientific">Acropora cervicornis</name>
    <name type="common">Staghorn coral</name>
    <dbReference type="NCBI Taxonomy" id="6130"/>
    <lineage>
        <taxon>Eukaryota</taxon>
        <taxon>Metazoa</taxon>
        <taxon>Cnidaria</taxon>
        <taxon>Anthozoa</taxon>
        <taxon>Hexacorallia</taxon>
        <taxon>Scleractinia</taxon>
        <taxon>Astrocoeniina</taxon>
        <taxon>Acroporidae</taxon>
        <taxon>Acropora</taxon>
    </lineage>
</organism>
<gene>
    <name evidence="4" type="ORF">P5673_023775</name>
</gene>
<evidence type="ECO:0000259" key="3">
    <source>
        <dbReference type="SMART" id="SM00829"/>
    </source>
</evidence>
<dbReference type="Pfam" id="PF13602">
    <property type="entry name" value="ADH_zinc_N_2"/>
    <property type="match status" value="1"/>
</dbReference>
<dbReference type="InterPro" id="IPR052100">
    <property type="entry name" value="SV-ATPase_mito-regulator"/>
</dbReference>